<dbReference type="Proteomes" id="UP000199391">
    <property type="component" value="Unassembled WGS sequence"/>
</dbReference>
<protein>
    <submittedName>
        <fullName evidence="2">Uncharacterized protein</fullName>
    </submittedName>
</protein>
<keyword evidence="3" id="KW-1185">Reference proteome</keyword>
<gene>
    <name evidence="2" type="ORF">SAMN05216552_10923</name>
</gene>
<evidence type="ECO:0000256" key="1">
    <source>
        <dbReference type="SAM" id="MobiDB-lite"/>
    </source>
</evidence>
<proteinExistence type="predicted"/>
<accession>A0A1I7M811</accession>
<dbReference type="RefSeq" id="WP_229491068.1">
    <property type="nucleotide sequence ID" value="NZ_FPBO01000092.1"/>
</dbReference>
<sequence>MLAQAEVPRNIPESRREPAMAPQPASEFVHMLANLVLRTHSELTHVY</sequence>
<reference evidence="3" key="1">
    <citation type="submission" date="2016-10" db="EMBL/GenBank/DDBJ databases">
        <authorList>
            <person name="Varghese N."/>
            <person name="Submissions S."/>
        </authorList>
    </citation>
    <scope>NUCLEOTIDE SEQUENCE [LARGE SCALE GENOMIC DNA]</scope>
    <source>
        <strain evidence="3">CGMCC 1.11014</strain>
    </source>
</reference>
<evidence type="ECO:0000313" key="3">
    <source>
        <dbReference type="Proteomes" id="UP000199391"/>
    </source>
</evidence>
<evidence type="ECO:0000313" key="2">
    <source>
        <dbReference type="EMBL" id="SFV18068.1"/>
    </source>
</evidence>
<dbReference type="AlphaFoldDB" id="A0A1I7M811"/>
<feature type="region of interest" description="Disordered" evidence="1">
    <location>
        <begin position="1"/>
        <end position="23"/>
    </location>
</feature>
<dbReference type="EMBL" id="FPBO01000092">
    <property type="protein sequence ID" value="SFV18068.1"/>
    <property type="molecule type" value="Genomic_DNA"/>
</dbReference>
<organism evidence="2 3">
    <name type="scientific">Pseudoduganella namucuonensis</name>
    <dbReference type="NCBI Taxonomy" id="1035707"/>
    <lineage>
        <taxon>Bacteria</taxon>
        <taxon>Pseudomonadati</taxon>
        <taxon>Pseudomonadota</taxon>
        <taxon>Betaproteobacteria</taxon>
        <taxon>Burkholderiales</taxon>
        <taxon>Oxalobacteraceae</taxon>
        <taxon>Telluria group</taxon>
        <taxon>Pseudoduganella</taxon>
    </lineage>
</organism>
<dbReference type="STRING" id="1035707.SAMN05216552_10923"/>
<name>A0A1I7M811_9BURK</name>